<keyword evidence="1" id="KW-0472">Membrane</keyword>
<dbReference type="Proteomes" id="UP001054837">
    <property type="component" value="Unassembled WGS sequence"/>
</dbReference>
<gene>
    <name evidence="2" type="ORF">CDAR_11441</name>
</gene>
<proteinExistence type="predicted"/>
<sequence length="85" mass="9898">MCSTPMAEMETECNGNIERCTGPSFLGIVFYHLVHMKLNAIKIVFILLHVLDTSMKCQQKIVSQLQQFLLDRPWLLLDFFFCKTK</sequence>
<keyword evidence="1" id="KW-0812">Transmembrane</keyword>
<name>A0AAV4RE61_9ARAC</name>
<accession>A0AAV4RE61</accession>
<protein>
    <submittedName>
        <fullName evidence="2">Uncharacterized protein</fullName>
    </submittedName>
</protein>
<feature type="transmembrane region" description="Helical" evidence="1">
    <location>
        <begin position="28"/>
        <end position="51"/>
    </location>
</feature>
<keyword evidence="3" id="KW-1185">Reference proteome</keyword>
<comment type="caution">
    <text evidence="2">The sequence shown here is derived from an EMBL/GenBank/DDBJ whole genome shotgun (WGS) entry which is preliminary data.</text>
</comment>
<dbReference type="EMBL" id="BPLQ01005929">
    <property type="protein sequence ID" value="GIY18596.1"/>
    <property type="molecule type" value="Genomic_DNA"/>
</dbReference>
<dbReference type="AlphaFoldDB" id="A0AAV4RE61"/>
<evidence type="ECO:0000256" key="1">
    <source>
        <dbReference type="SAM" id="Phobius"/>
    </source>
</evidence>
<evidence type="ECO:0000313" key="3">
    <source>
        <dbReference type="Proteomes" id="UP001054837"/>
    </source>
</evidence>
<reference evidence="2 3" key="1">
    <citation type="submission" date="2021-06" db="EMBL/GenBank/DDBJ databases">
        <title>Caerostris darwini draft genome.</title>
        <authorList>
            <person name="Kono N."/>
            <person name="Arakawa K."/>
        </authorList>
    </citation>
    <scope>NUCLEOTIDE SEQUENCE [LARGE SCALE GENOMIC DNA]</scope>
</reference>
<keyword evidence="1" id="KW-1133">Transmembrane helix</keyword>
<evidence type="ECO:0000313" key="2">
    <source>
        <dbReference type="EMBL" id="GIY18596.1"/>
    </source>
</evidence>
<organism evidence="2 3">
    <name type="scientific">Caerostris darwini</name>
    <dbReference type="NCBI Taxonomy" id="1538125"/>
    <lineage>
        <taxon>Eukaryota</taxon>
        <taxon>Metazoa</taxon>
        <taxon>Ecdysozoa</taxon>
        <taxon>Arthropoda</taxon>
        <taxon>Chelicerata</taxon>
        <taxon>Arachnida</taxon>
        <taxon>Araneae</taxon>
        <taxon>Araneomorphae</taxon>
        <taxon>Entelegynae</taxon>
        <taxon>Araneoidea</taxon>
        <taxon>Araneidae</taxon>
        <taxon>Caerostris</taxon>
    </lineage>
</organism>